<feature type="domain" description="HNH nuclease" evidence="2">
    <location>
        <begin position="359"/>
        <end position="411"/>
    </location>
</feature>
<dbReference type="KEGG" id="nah:F5544_36895"/>
<dbReference type="InterPro" id="IPR003870">
    <property type="entry name" value="DUF222"/>
</dbReference>
<dbReference type="Proteomes" id="UP000503540">
    <property type="component" value="Chromosome"/>
</dbReference>
<evidence type="ECO:0000259" key="2">
    <source>
        <dbReference type="SMART" id="SM00507"/>
    </source>
</evidence>
<dbReference type="RefSeq" id="WP_167477494.1">
    <property type="nucleotide sequence ID" value="NZ_CP046172.1"/>
</dbReference>
<dbReference type="GO" id="GO:0004519">
    <property type="term" value="F:endonuclease activity"/>
    <property type="evidence" value="ECO:0007669"/>
    <property type="project" value="InterPro"/>
</dbReference>
<gene>
    <name evidence="3" type="ORF">F5544_36895</name>
</gene>
<comment type="similarity">
    <text evidence="1">Belongs to the Rv1128c/1148c/1588c/1702c/1945/3466 family.</text>
</comment>
<dbReference type="GO" id="GO:0003676">
    <property type="term" value="F:nucleic acid binding"/>
    <property type="evidence" value="ECO:0007669"/>
    <property type="project" value="InterPro"/>
</dbReference>
<dbReference type="InterPro" id="IPR002711">
    <property type="entry name" value="HNH"/>
</dbReference>
<proteinExistence type="inferred from homology"/>
<dbReference type="Pfam" id="PF02720">
    <property type="entry name" value="DUF222"/>
    <property type="match status" value="1"/>
</dbReference>
<protein>
    <submittedName>
        <fullName evidence="3">DUF222 domain-containing protein</fullName>
    </submittedName>
</protein>
<sequence length="522" mass="56491">MSSDVELDRQLTAFEEAVAGLSEIDLDLVSDDAIVDLLRRVESRTRALASLTHRMLVQVGERAIPEDHGVGSVRQFLIDTLRLSKTEAVQRTTAAKALGSWHGIDGATRPPVLPHTAHAQAEGAISIEHARRINTIMDRVPAAVEPADREQAEQILACLARSAPPEDIDKAGLQILAHLDPDGTLTGDRDRKRRRGFSIGRQRADLMSPFGGELDPVARALLDPVLAKWARPGMNNPDDPDSPTGDCEHVDRAQLVAAAARDTRTAAQRNHDALAAVLKHALSSGVLGEHRGLPVTAIVTMTLADVENASGVATTASGGLVPIQDALRMAENAHQYLAVFDHHGLPLHLGRQRRLANRYQRLALIAGARGCTRPGCDAPATLTAVHHLTDWAKGGPTDLENLTLACDACHARIHDGPGGWKTIVQQHGSPYPGRAAWIAPPHVDPGRTPHVNHRHHPDELLAEAHHHAPPTPTPESPHTPLDPATRALYLTRIQHCFHQLNHRSRIAANRELATLRSTHSTS</sequence>
<dbReference type="GO" id="GO:0008270">
    <property type="term" value="F:zinc ion binding"/>
    <property type="evidence" value="ECO:0007669"/>
    <property type="project" value="InterPro"/>
</dbReference>
<dbReference type="Gene3D" id="1.10.30.50">
    <property type="match status" value="1"/>
</dbReference>
<dbReference type="CDD" id="cd00085">
    <property type="entry name" value="HNHc"/>
    <property type="match status" value="1"/>
</dbReference>
<reference evidence="3 4" key="1">
    <citation type="journal article" date="2019" name="ACS Chem. Biol.">
        <title>Identification and Mobilization of a Cryptic Antibiotic Biosynthesis Gene Locus from a Human-Pathogenic Nocardia Isolate.</title>
        <authorList>
            <person name="Herisse M."/>
            <person name="Ishida K."/>
            <person name="Porter J.L."/>
            <person name="Howden B."/>
            <person name="Hertweck C."/>
            <person name="Stinear T.P."/>
            <person name="Pidot S.J."/>
        </authorList>
    </citation>
    <scope>NUCLEOTIDE SEQUENCE [LARGE SCALE GENOMIC DNA]</scope>
    <source>
        <strain evidence="3 4">AUSMDU00012717</strain>
    </source>
</reference>
<evidence type="ECO:0000313" key="3">
    <source>
        <dbReference type="EMBL" id="QIS15207.1"/>
    </source>
</evidence>
<dbReference type="AlphaFoldDB" id="A0A6G9YQ42"/>
<evidence type="ECO:0000256" key="1">
    <source>
        <dbReference type="ARBA" id="ARBA00023450"/>
    </source>
</evidence>
<dbReference type="EMBL" id="CP046172">
    <property type="protein sequence ID" value="QIS15207.1"/>
    <property type="molecule type" value="Genomic_DNA"/>
</dbReference>
<accession>A0A6G9YQ42</accession>
<dbReference type="SMART" id="SM00507">
    <property type="entry name" value="HNHc"/>
    <property type="match status" value="1"/>
</dbReference>
<organism evidence="3 4">
    <name type="scientific">Nocardia arthritidis</name>
    <dbReference type="NCBI Taxonomy" id="228602"/>
    <lineage>
        <taxon>Bacteria</taxon>
        <taxon>Bacillati</taxon>
        <taxon>Actinomycetota</taxon>
        <taxon>Actinomycetes</taxon>
        <taxon>Mycobacteriales</taxon>
        <taxon>Nocardiaceae</taxon>
        <taxon>Nocardia</taxon>
    </lineage>
</organism>
<dbReference type="Pfam" id="PF01844">
    <property type="entry name" value="HNH"/>
    <property type="match status" value="1"/>
</dbReference>
<evidence type="ECO:0000313" key="4">
    <source>
        <dbReference type="Proteomes" id="UP000503540"/>
    </source>
</evidence>
<keyword evidence="4" id="KW-1185">Reference proteome</keyword>
<name>A0A6G9YQ42_9NOCA</name>
<dbReference type="InterPro" id="IPR003615">
    <property type="entry name" value="HNH_nuc"/>
</dbReference>